<accession>A0A7Z1IMP6</accession>
<sequence length="132" mass="14997">MAIILDGSLGIQRDEEQQIANIEWFLYGLPDTEAAPEDVVFLNESFGTDSPQMVSFTLEGEEYAVYADWQSVADRANAVSVRQFYKEYGYILLSGLLESNSLSDKPKKKEWLVPVQYFDDYVTMVNKLSHPA</sequence>
<comment type="caution">
    <text evidence="1">The sequence shown here is derived from an EMBL/GenBank/DDBJ whole genome shotgun (WGS) entry which is preliminary data.</text>
</comment>
<name>A0A7Z1IMP6_9GAMM</name>
<evidence type="ECO:0000313" key="2">
    <source>
        <dbReference type="Proteomes" id="UP000216984"/>
    </source>
</evidence>
<proteinExistence type="predicted"/>
<dbReference type="EMBL" id="NEFY01000004">
    <property type="protein sequence ID" value="OZC36701.1"/>
    <property type="molecule type" value="Genomic_DNA"/>
</dbReference>
<dbReference type="Proteomes" id="UP000216984">
    <property type="component" value="Unassembled WGS sequence"/>
</dbReference>
<protein>
    <submittedName>
        <fullName evidence="1">Uncharacterized protein</fullName>
    </submittedName>
</protein>
<reference evidence="1 2" key="1">
    <citation type="submission" date="2017-06" db="EMBL/GenBank/DDBJ databases">
        <title>Draft genome sequence of the halophilic bacterium Marinobacter vinifirmus FB1.</title>
        <authorList>
            <person name="Stepanov V.G."/>
            <person name="Roberts D.J."/>
            <person name="Fox G.E."/>
        </authorList>
    </citation>
    <scope>NUCLEOTIDE SEQUENCE [LARGE SCALE GENOMIC DNA]</scope>
    <source>
        <strain evidence="1 2">FB1</strain>
    </source>
</reference>
<organism evidence="1 2">
    <name type="scientific">Marinobacter vinifirmus</name>
    <dbReference type="NCBI Taxonomy" id="355591"/>
    <lineage>
        <taxon>Bacteria</taxon>
        <taxon>Pseudomonadati</taxon>
        <taxon>Pseudomonadota</taxon>
        <taxon>Gammaproteobacteria</taxon>
        <taxon>Pseudomonadales</taxon>
        <taxon>Marinobacteraceae</taxon>
        <taxon>Marinobacter</taxon>
    </lineage>
</organism>
<gene>
    <name evidence="1" type="ORF">B9Q17_16940</name>
</gene>
<evidence type="ECO:0000313" key="1">
    <source>
        <dbReference type="EMBL" id="OZC36701.1"/>
    </source>
</evidence>
<dbReference type="RefSeq" id="WP_022989845.1">
    <property type="nucleotide sequence ID" value="NZ_NEFY01000004.1"/>
</dbReference>
<dbReference type="AlphaFoldDB" id="A0A7Z1IMP6"/>
<keyword evidence="2" id="KW-1185">Reference proteome</keyword>